<evidence type="ECO:0007829" key="4">
    <source>
        <dbReference type="PeptideAtlas" id="F6Y0I8"/>
    </source>
</evidence>
<reference evidence="1 3" key="2">
    <citation type="journal article" date="2011" name="PLoS Biol.">
        <title>Modernizing reference genome assemblies.</title>
        <authorList>
            <person name="Church D.M."/>
            <person name="Schneider V.A."/>
            <person name="Graves T."/>
            <person name="Auger K."/>
            <person name="Cunningham F."/>
            <person name="Bouk N."/>
            <person name="Chen H.C."/>
            <person name="Agarwala R."/>
            <person name="McLaren W.M."/>
            <person name="Ritchie G.R."/>
            <person name="Albracht D."/>
            <person name="Kremitzki M."/>
            <person name="Rock S."/>
            <person name="Kotkiewicz H."/>
            <person name="Kremitzki C."/>
            <person name="Wollam A."/>
            <person name="Trani L."/>
            <person name="Fulton L."/>
            <person name="Fulton R."/>
            <person name="Matthews L."/>
            <person name="Whitehead S."/>
            <person name="Chow W."/>
            <person name="Torrance J."/>
            <person name="Dunn M."/>
            <person name="Harden G."/>
            <person name="Threadgold G."/>
            <person name="Wood J."/>
            <person name="Collins J."/>
            <person name="Heath P."/>
            <person name="Griffiths G."/>
            <person name="Pelan S."/>
            <person name="Grafham D."/>
            <person name="Eichler E.E."/>
            <person name="Weinstock G."/>
            <person name="Mardis E.R."/>
            <person name="Wilson R.K."/>
            <person name="Howe K."/>
            <person name="Flicek P."/>
            <person name="Hubbard T."/>
        </authorList>
    </citation>
    <scope>NUCLEOTIDE SEQUENCE [LARGE SCALE GENOMIC DNA]</scope>
    <source>
        <strain evidence="1 3">C57BL/6J</strain>
    </source>
</reference>
<name>F6Y0I8_MOUSE</name>
<reference evidence="1" key="3">
    <citation type="submission" date="2025-08" db="UniProtKB">
        <authorList>
            <consortium name="Ensembl"/>
        </authorList>
    </citation>
    <scope>IDENTIFICATION</scope>
    <source>
        <strain evidence="1">C57BL/6J</strain>
    </source>
</reference>
<sequence>EEELSMVILLPDESTDLAVIKAGGELRPGNCTSEFGNDRCL</sequence>
<reference evidence="1" key="4">
    <citation type="submission" date="2025-09" db="UniProtKB">
        <authorList>
            <consortium name="Ensembl"/>
        </authorList>
    </citation>
    <scope>IDENTIFICATION</scope>
    <source>
        <strain evidence="1">C57BL/6J</strain>
    </source>
</reference>
<dbReference type="HOGENOM" id="CLU_3282212_0_0_1"/>
<evidence type="ECO:0000313" key="3">
    <source>
        <dbReference type="Proteomes" id="UP000000589"/>
    </source>
</evidence>
<reference evidence="1 3" key="1">
    <citation type="journal article" date="2009" name="PLoS Biol.">
        <title>Lineage-specific biology revealed by a finished genome assembly of the mouse.</title>
        <authorList>
            <consortium name="Mouse Genome Sequencing Consortium"/>
            <person name="Church D.M."/>
            <person name="Goodstadt L."/>
            <person name="Hillier L.W."/>
            <person name="Zody M.C."/>
            <person name="Goldstein S."/>
            <person name="She X."/>
            <person name="Bult C.J."/>
            <person name="Agarwala R."/>
            <person name="Cherry J.L."/>
            <person name="DiCuccio M."/>
            <person name="Hlavina W."/>
            <person name="Kapustin Y."/>
            <person name="Meric P."/>
            <person name="Maglott D."/>
            <person name="Birtle Z."/>
            <person name="Marques A.C."/>
            <person name="Graves T."/>
            <person name="Zhou S."/>
            <person name="Teague B."/>
            <person name="Potamousis K."/>
            <person name="Churas C."/>
            <person name="Place M."/>
            <person name="Herschleb J."/>
            <person name="Runnheim R."/>
            <person name="Forrest D."/>
            <person name="Amos-Landgraf J."/>
            <person name="Schwartz D.C."/>
            <person name="Cheng Z."/>
            <person name="Lindblad-Toh K."/>
            <person name="Eichler E.E."/>
            <person name="Ponting C.P."/>
        </authorList>
    </citation>
    <scope>NUCLEOTIDE SEQUENCE [LARGE SCALE GENOMIC DNA]</scope>
    <source>
        <strain evidence="1 3">C57BL/6J</strain>
    </source>
</reference>
<dbReference type="GeneTree" id="ENSGT00940000154835"/>
<accession>F6Y0I8</accession>
<feature type="non-terminal residue" evidence="1">
    <location>
        <position position="1"/>
    </location>
</feature>
<dbReference type="ExpressionAtlas" id="F6Y0I8">
    <property type="expression patterns" value="baseline and differential"/>
</dbReference>
<gene>
    <name evidence="1 2" type="primary">Serpinb8</name>
</gene>
<dbReference type="MGI" id="MGI:894657">
    <property type="gene designation" value="Serpinb8"/>
</dbReference>
<dbReference type="AlphaFoldDB" id="F6Y0I8"/>
<dbReference type="Ensembl" id="ENSMUST00000123086.2">
    <property type="protein sequence ID" value="ENSMUSP00000122907.2"/>
    <property type="gene ID" value="ENSMUSG00000026315.14"/>
</dbReference>
<proteinExistence type="evidence at protein level"/>
<evidence type="ECO:0000313" key="1">
    <source>
        <dbReference type="Ensembl" id="ENSMUSP00000122907.2"/>
    </source>
</evidence>
<dbReference type="Antibodypedia" id="23169">
    <property type="antibodies" value="297 antibodies from 31 providers"/>
</dbReference>
<dbReference type="Proteomes" id="UP000000589">
    <property type="component" value="Chromosome 1"/>
</dbReference>
<dbReference type="Bgee" id="ENSMUSG00000026315">
    <property type="expression patterns" value="Expressed in lumbar dorsal root ganglion and 97 other cell types or tissues"/>
</dbReference>
<dbReference type="PeptideAtlas" id="F6Y0I8"/>
<protein>
    <submittedName>
        <fullName evidence="1">Serine (or cysteine) peptidase inhibitor, clade B, member 8</fullName>
    </submittedName>
</protein>
<dbReference type="AGR" id="MGI:894657"/>
<dbReference type="VEuPathDB" id="HostDB:ENSMUSG00000026315"/>
<keyword evidence="3" id="KW-1185">Reference proteome</keyword>
<keyword evidence="4" id="KW-1267">Proteomics identification</keyword>
<organism evidence="1 3">
    <name type="scientific">Mus musculus</name>
    <name type="common">Mouse</name>
    <dbReference type="NCBI Taxonomy" id="10090"/>
    <lineage>
        <taxon>Eukaryota</taxon>
        <taxon>Metazoa</taxon>
        <taxon>Chordata</taxon>
        <taxon>Craniata</taxon>
        <taxon>Vertebrata</taxon>
        <taxon>Euteleostomi</taxon>
        <taxon>Mammalia</taxon>
        <taxon>Eutheria</taxon>
        <taxon>Euarchontoglires</taxon>
        <taxon>Glires</taxon>
        <taxon>Rodentia</taxon>
        <taxon>Myomorpha</taxon>
        <taxon>Muroidea</taxon>
        <taxon>Muridae</taxon>
        <taxon>Murinae</taxon>
        <taxon>Mus</taxon>
        <taxon>Mus</taxon>
    </lineage>
</organism>
<evidence type="ECO:0000313" key="2">
    <source>
        <dbReference type="MGI" id="MGI:894657"/>
    </source>
</evidence>